<sequence>MAEKKKPALTIEEMMGFDLRDKTDAMPKKVKKDKTKVKRAPALDIEDVEAVEIPVPKKKKRGRPPEPRNDEMTRRERDRDAPAPSTALEVIGRDPLEDDEDDMALTVVKKKKRKESDEDSGNRISRLKSSGLNSILGDDAEKLQQLLEDGDADSAANALQKRMLQTCIDLIAEVENGVRESKGRYGVHSFNNLIMSIRELMTDMQQTKDRGAIGLTISETVLRPLLLDIAMMIMNETAAITAAVKPLVSLDDFKEFRKEIDEVRARTGAFMQSSYEGARDRIIEFMQR</sequence>
<evidence type="ECO:0000313" key="3">
    <source>
        <dbReference type="Proteomes" id="UP000296455"/>
    </source>
</evidence>
<accession>A0A4D5ZDA2</accession>
<gene>
    <name evidence="2" type="ORF">BcepSaruman_247</name>
</gene>
<dbReference type="Proteomes" id="UP000296455">
    <property type="component" value="Segment"/>
</dbReference>
<reference evidence="2 3" key="1">
    <citation type="submission" date="2019-02" db="EMBL/GenBank/DDBJ databases">
        <title>Complete genome sequence of Burkholderia cenocepacia phage BcepSaruman.</title>
        <authorList>
            <person name="Park K."/>
            <person name="Liu M."/>
            <person name="Gill J."/>
        </authorList>
    </citation>
    <scope>NUCLEOTIDE SEQUENCE [LARGE SCALE GENOMIC DNA]</scope>
</reference>
<feature type="compositionally biased region" description="Basic and acidic residues" evidence="1">
    <location>
        <begin position="18"/>
        <end position="27"/>
    </location>
</feature>
<keyword evidence="3" id="KW-1185">Reference proteome</keyword>
<feature type="compositionally biased region" description="Basic and acidic residues" evidence="1">
    <location>
        <begin position="63"/>
        <end position="81"/>
    </location>
</feature>
<protein>
    <submittedName>
        <fullName evidence="2">Uncharacterized protein</fullName>
    </submittedName>
</protein>
<feature type="region of interest" description="Disordered" evidence="1">
    <location>
        <begin position="107"/>
        <end position="126"/>
    </location>
</feature>
<feature type="compositionally biased region" description="Basic residues" evidence="1">
    <location>
        <begin position="28"/>
        <end position="39"/>
    </location>
</feature>
<evidence type="ECO:0000256" key="1">
    <source>
        <dbReference type="SAM" id="MobiDB-lite"/>
    </source>
</evidence>
<feature type="region of interest" description="Disordered" evidence="1">
    <location>
        <begin position="1"/>
        <end position="101"/>
    </location>
</feature>
<dbReference type="EMBL" id="MK552140">
    <property type="protein sequence ID" value="QBX06660.1"/>
    <property type="molecule type" value="Genomic_DNA"/>
</dbReference>
<proteinExistence type="predicted"/>
<evidence type="ECO:0000313" key="2">
    <source>
        <dbReference type="EMBL" id="QBX06660.1"/>
    </source>
</evidence>
<name>A0A4D5ZDA2_9CAUD</name>
<organism evidence="2 3">
    <name type="scientific">Burkholderia phage BcepSaruman</name>
    <dbReference type="NCBI Taxonomy" id="2530032"/>
    <lineage>
        <taxon>Viruses</taxon>
        <taxon>Duplodnaviria</taxon>
        <taxon>Heunggongvirae</taxon>
        <taxon>Uroviricota</taxon>
        <taxon>Caudoviricetes</taxon>
        <taxon>Sarumanvirus</taxon>
        <taxon>Sarumanvirus bcepsaruman</taxon>
    </lineage>
</organism>